<organism evidence="2 3">
    <name type="scientific">Dreissena polymorpha</name>
    <name type="common">Zebra mussel</name>
    <name type="synonym">Mytilus polymorpha</name>
    <dbReference type="NCBI Taxonomy" id="45954"/>
    <lineage>
        <taxon>Eukaryota</taxon>
        <taxon>Metazoa</taxon>
        <taxon>Spiralia</taxon>
        <taxon>Lophotrochozoa</taxon>
        <taxon>Mollusca</taxon>
        <taxon>Bivalvia</taxon>
        <taxon>Autobranchia</taxon>
        <taxon>Heteroconchia</taxon>
        <taxon>Euheterodonta</taxon>
        <taxon>Imparidentia</taxon>
        <taxon>Neoheterodontei</taxon>
        <taxon>Myida</taxon>
        <taxon>Dreissenoidea</taxon>
        <taxon>Dreissenidae</taxon>
        <taxon>Dreissena</taxon>
    </lineage>
</organism>
<reference evidence="2" key="2">
    <citation type="submission" date="2020-11" db="EMBL/GenBank/DDBJ databases">
        <authorList>
            <person name="McCartney M.A."/>
            <person name="Auch B."/>
            <person name="Kono T."/>
            <person name="Mallez S."/>
            <person name="Becker A."/>
            <person name="Gohl D.M."/>
            <person name="Silverstein K.A.T."/>
            <person name="Koren S."/>
            <person name="Bechman K.B."/>
            <person name="Herman A."/>
            <person name="Abrahante J.E."/>
            <person name="Garbe J."/>
        </authorList>
    </citation>
    <scope>NUCLEOTIDE SEQUENCE</scope>
    <source>
        <strain evidence="2">Duluth1</strain>
        <tissue evidence="2">Whole animal</tissue>
    </source>
</reference>
<sequence>MQETHRQSATVPRPFWRLPDGARSLLDRRAPTDDSQTVCDGAKTVSIPAGDSQTVPDSYPDRLGTCRRLTDSRRRCEDPLGTCRRLEEVAISLPDRRGTCMRLKNSLRRCQNRLSCKRLPDGAKQCHRPSGHLRESPKQSGLQETPRRCQTVSQTVRAPAGFSQTVCDGAKTVMAPAGDSQTVPDSLPDRRDTCRRLPDNLRRC</sequence>
<dbReference type="AlphaFoldDB" id="A0A9D4KAF4"/>
<accession>A0A9D4KAF4</accession>
<proteinExistence type="predicted"/>
<evidence type="ECO:0000256" key="1">
    <source>
        <dbReference type="SAM" id="MobiDB-lite"/>
    </source>
</evidence>
<keyword evidence="3" id="KW-1185">Reference proteome</keyword>
<evidence type="ECO:0000313" key="3">
    <source>
        <dbReference type="Proteomes" id="UP000828390"/>
    </source>
</evidence>
<gene>
    <name evidence="2" type="ORF">DPMN_109299</name>
</gene>
<protein>
    <submittedName>
        <fullName evidence="2">Uncharacterized protein</fullName>
    </submittedName>
</protein>
<reference evidence="2" key="1">
    <citation type="journal article" date="2019" name="bioRxiv">
        <title>The Genome of the Zebra Mussel, Dreissena polymorpha: A Resource for Invasive Species Research.</title>
        <authorList>
            <person name="McCartney M.A."/>
            <person name="Auch B."/>
            <person name="Kono T."/>
            <person name="Mallez S."/>
            <person name="Zhang Y."/>
            <person name="Obille A."/>
            <person name="Becker A."/>
            <person name="Abrahante J.E."/>
            <person name="Garbe J."/>
            <person name="Badalamenti J.P."/>
            <person name="Herman A."/>
            <person name="Mangelson H."/>
            <person name="Liachko I."/>
            <person name="Sullivan S."/>
            <person name="Sone E.D."/>
            <person name="Koren S."/>
            <person name="Silverstein K.A.T."/>
            <person name="Beckman K.B."/>
            <person name="Gohl D.M."/>
        </authorList>
    </citation>
    <scope>NUCLEOTIDE SEQUENCE</scope>
    <source>
        <strain evidence="2">Duluth1</strain>
        <tissue evidence="2">Whole animal</tissue>
    </source>
</reference>
<feature type="region of interest" description="Disordered" evidence="1">
    <location>
        <begin position="27"/>
        <end position="60"/>
    </location>
</feature>
<dbReference type="EMBL" id="JAIWYP010000004">
    <property type="protein sequence ID" value="KAH3835930.1"/>
    <property type="molecule type" value="Genomic_DNA"/>
</dbReference>
<dbReference type="Proteomes" id="UP000828390">
    <property type="component" value="Unassembled WGS sequence"/>
</dbReference>
<evidence type="ECO:0000313" key="2">
    <source>
        <dbReference type="EMBL" id="KAH3835930.1"/>
    </source>
</evidence>
<name>A0A9D4KAF4_DREPO</name>
<feature type="region of interest" description="Disordered" evidence="1">
    <location>
        <begin position="121"/>
        <end position="146"/>
    </location>
</feature>
<comment type="caution">
    <text evidence="2">The sequence shown here is derived from an EMBL/GenBank/DDBJ whole genome shotgun (WGS) entry which is preliminary data.</text>
</comment>